<dbReference type="InterPro" id="IPR029058">
    <property type="entry name" value="AB_hydrolase_fold"/>
</dbReference>
<dbReference type="Gene3D" id="3.40.50.1820">
    <property type="entry name" value="alpha/beta hydrolase"/>
    <property type="match status" value="1"/>
</dbReference>
<gene>
    <name evidence="3" type="ORF">J2T10_004039</name>
</gene>
<evidence type="ECO:0000313" key="4">
    <source>
        <dbReference type="Proteomes" id="UP001244563"/>
    </source>
</evidence>
<keyword evidence="4" id="KW-1185">Reference proteome</keyword>
<dbReference type="InterPro" id="IPR001466">
    <property type="entry name" value="Beta-lactam-related"/>
</dbReference>
<keyword evidence="3" id="KW-0378">Hydrolase</keyword>
<dbReference type="Pfam" id="PF07676">
    <property type="entry name" value="PD40"/>
    <property type="match status" value="3"/>
</dbReference>
<dbReference type="InterPro" id="IPR001375">
    <property type="entry name" value="Peptidase_S9_cat"/>
</dbReference>
<feature type="domain" description="Peptidase S9 prolyl oligopeptidase catalytic" evidence="2">
    <location>
        <begin position="481"/>
        <end position="633"/>
    </location>
</feature>
<dbReference type="InterPro" id="IPR012338">
    <property type="entry name" value="Beta-lactam/transpept-like"/>
</dbReference>
<feature type="domain" description="Beta-lactamase-related" evidence="1">
    <location>
        <begin position="652"/>
        <end position="981"/>
    </location>
</feature>
<evidence type="ECO:0000259" key="1">
    <source>
        <dbReference type="Pfam" id="PF00144"/>
    </source>
</evidence>
<dbReference type="SUPFAM" id="SSF69304">
    <property type="entry name" value="Tricorn protease N-terminal domain"/>
    <property type="match status" value="1"/>
</dbReference>
<protein>
    <submittedName>
        <fullName evidence="3">Dipeptidyl aminopeptidase/acylaminoacyl peptidase/CubicO group peptidase (Beta-lactamase class C family)</fullName>
    </submittedName>
</protein>
<keyword evidence="3" id="KW-0645">Protease</keyword>
<dbReference type="SUPFAM" id="SSF53474">
    <property type="entry name" value="alpha/beta-Hydrolases"/>
    <property type="match status" value="1"/>
</dbReference>
<dbReference type="InterPro" id="IPR011659">
    <property type="entry name" value="WD40"/>
</dbReference>
<proteinExistence type="predicted"/>
<dbReference type="Pfam" id="PF00144">
    <property type="entry name" value="Beta-lactamase"/>
    <property type="match status" value="1"/>
</dbReference>
<dbReference type="Gene3D" id="3.40.710.10">
    <property type="entry name" value="DD-peptidase/beta-lactamase superfamily"/>
    <property type="match status" value="1"/>
</dbReference>
<dbReference type="Pfam" id="PF00326">
    <property type="entry name" value="Peptidase_S9"/>
    <property type="match status" value="1"/>
</dbReference>
<dbReference type="PANTHER" id="PTHR46825:SF9">
    <property type="entry name" value="BETA-LACTAMASE-RELATED DOMAIN-CONTAINING PROTEIN"/>
    <property type="match status" value="1"/>
</dbReference>
<evidence type="ECO:0000313" key="3">
    <source>
        <dbReference type="EMBL" id="MDQ0104365.1"/>
    </source>
</evidence>
<reference evidence="3 4" key="1">
    <citation type="submission" date="2023-07" db="EMBL/GenBank/DDBJ databases">
        <title>Sorghum-associated microbial communities from plants grown in Nebraska, USA.</title>
        <authorList>
            <person name="Schachtman D."/>
        </authorList>
    </citation>
    <scope>NUCLEOTIDE SEQUENCE [LARGE SCALE GENOMIC DNA]</scope>
    <source>
        <strain evidence="3 4">CC523</strain>
    </source>
</reference>
<dbReference type="SUPFAM" id="SSF56601">
    <property type="entry name" value="beta-lactamase/transpeptidase-like"/>
    <property type="match status" value="1"/>
</dbReference>
<dbReference type="InterPro" id="IPR011042">
    <property type="entry name" value="6-blade_b-propeller_TolB-like"/>
</dbReference>
<dbReference type="Proteomes" id="UP001244563">
    <property type="component" value="Unassembled WGS sequence"/>
</dbReference>
<dbReference type="EMBL" id="JAUSSW010000016">
    <property type="protein sequence ID" value="MDQ0104365.1"/>
    <property type="molecule type" value="Genomic_DNA"/>
</dbReference>
<dbReference type="RefSeq" id="WP_306879576.1">
    <property type="nucleotide sequence ID" value="NZ_JAUSSW010000016.1"/>
</dbReference>
<name>A0ABT9TRQ8_PAENI</name>
<comment type="caution">
    <text evidence="3">The sequence shown here is derived from an EMBL/GenBank/DDBJ whole genome shotgun (WGS) entry which is preliminary data.</text>
</comment>
<organism evidence="3 4">
    <name type="scientific">Paenarthrobacter nicotinovorans</name>
    <name type="common">Arthrobacter nicotinovorans</name>
    <dbReference type="NCBI Taxonomy" id="29320"/>
    <lineage>
        <taxon>Bacteria</taxon>
        <taxon>Bacillati</taxon>
        <taxon>Actinomycetota</taxon>
        <taxon>Actinomycetes</taxon>
        <taxon>Micrococcales</taxon>
        <taxon>Micrococcaceae</taxon>
        <taxon>Paenarthrobacter</taxon>
    </lineage>
</organism>
<dbReference type="Gene3D" id="2.120.10.30">
    <property type="entry name" value="TolB, C-terminal domain"/>
    <property type="match status" value="2"/>
</dbReference>
<keyword evidence="3" id="KW-0031">Aminopeptidase</keyword>
<evidence type="ECO:0000259" key="2">
    <source>
        <dbReference type="Pfam" id="PF00326"/>
    </source>
</evidence>
<accession>A0ABT9TRQ8</accession>
<dbReference type="InterPro" id="IPR050491">
    <property type="entry name" value="AmpC-like"/>
</dbReference>
<dbReference type="GO" id="GO:0004177">
    <property type="term" value="F:aminopeptidase activity"/>
    <property type="evidence" value="ECO:0007669"/>
    <property type="project" value="UniProtKB-KW"/>
</dbReference>
<dbReference type="PANTHER" id="PTHR46825">
    <property type="entry name" value="D-ALANYL-D-ALANINE-CARBOXYPEPTIDASE/ENDOPEPTIDASE AMPH"/>
    <property type="match status" value="1"/>
</dbReference>
<sequence length="1115" mass="119275">MKRPFKVADVAQLRIPTNPVVSPDGRRIVYVLTGVSGDAKTSSIWLQETAGGEPRRLTNAGLDSSPAWHGSGDRLSFLRSVAGTPDQLWSVDIYGGEPAPVTSPDDFPRGVGNCVWSPDGRTLFFCAPTHVTGVASTANEPIVATRLDYKNAQDGYRGSFRSHIFGVNPLDGKVRQVTDGDWNAGEPAISADGSKLAFTAAREADYDTAGSSHIWYVDLNDVLLTVHRLGDVSAITGPLLWNRDSTAVIGVGRATPNGGREGLWRVSLDGTKPDENLSMTLDRSVISGSALSLGGRPQMTADGDILFCVRVDGGKNLYRHNAMGLHEVLDTGRTVVAGLSHNGGTTAAVIITPDTFGEIAVIADDGHLTVLTSLTKALPDVELFTGEPRSFLISSGETVTGWLIRDVTRQDGPAPLLLDIPGGQHTAWAGVADAAHPYHQELASNGWNILLLNPRANGDEPAPVPAGAWDTLEDNVWMEPLDQLIAEGIADPDRLAVTGYGLGGFATCALTSITSRFSAAVAGALIADFSSVPGSSDLFGFPAGTDDSSNVNEASRLFPLAGIHNVKTPTLILHGENDLLCPVSQAERWFAGLRMQGVPTTLVIYPGQSHSFIADGAPSHRKDYSERLIAWLELHVPVKDRPAVALDVSYWQRRLDRLLDKYEVPGAVFGVLRTDAAPGRQGEQRCVVASGVANMQTGQPVTKDTLFQLGSISKTWTATLVMQLVAEGKLDLDAPIRDVLPNFHLADESAAAVISMRQLLTHTSGIDGDIFIDTGRGDDCVERYVDALNTAEQLFTPGHTWSYCNTGFVIAGRVVEVLRGMSWDAALEQYIRAPLGLAATTTLPEQTVLHGFAVGHKGLGGERAVATQFLPPRSLGPAGLITSSADDTLSYARSFLRGGSALLPERELAEMLSSQVDMRFASTAADEWAIGWCLEDWGGVPTINHNGATLGQNSYLRLFPQQGIVLFLSVNGGRAESLHQELFTEAGQLLAGATMPAAFSPQNDVLAGDRGKERLDDYAGVYEAAGLKVIVEPNISSSSGDWQILATDTSGLPTEEGTQILRLTRSGNGYLGAQAPDTPDWIRISFEQHRDTRLMHFGARAYPQISSDTSNTTDR</sequence>